<dbReference type="Gene3D" id="3.30.9.10">
    <property type="entry name" value="D-Amino Acid Oxidase, subunit A, domain 2"/>
    <property type="match status" value="1"/>
</dbReference>
<dbReference type="GO" id="GO:0008115">
    <property type="term" value="F:sarcosine oxidase activity"/>
    <property type="evidence" value="ECO:0007669"/>
    <property type="project" value="TreeGrafter"/>
</dbReference>
<dbReference type="Gene3D" id="3.50.50.60">
    <property type="entry name" value="FAD/NAD(P)-binding domain"/>
    <property type="match status" value="1"/>
</dbReference>
<dbReference type="InterPro" id="IPR045170">
    <property type="entry name" value="MTOX"/>
</dbReference>
<keyword evidence="3" id="KW-0274">FAD</keyword>
<dbReference type="EMBL" id="UINC01001194">
    <property type="protein sequence ID" value="SUZ73924.1"/>
    <property type="molecule type" value="Genomic_DNA"/>
</dbReference>
<comment type="cofactor">
    <cofactor evidence="1">
        <name>FAD</name>
        <dbReference type="ChEBI" id="CHEBI:57692"/>
    </cofactor>
</comment>
<proteinExistence type="predicted"/>
<dbReference type="InterPro" id="IPR036188">
    <property type="entry name" value="FAD/NAD-bd_sf"/>
</dbReference>
<evidence type="ECO:0000313" key="6">
    <source>
        <dbReference type="EMBL" id="SUZ73924.1"/>
    </source>
</evidence>
<name>A0A381Q4V0_9ZZZZ</name>
<gene>
    <name evidence="6" type="ORF">METZ01_LOCUS26778</name>
</gene>
<sequence length="385" mass="41531">VAGHVAQIAVIGCGMIGSAAAKYLALAGANVVGFGSREPPLYSEHNGVFASHYDAGRITRTLDPDKDWARMARASVDRYRDLERESGVAFYDEVGFAAFGPPGSRYVDRVRNIANDFSTKSRTMEPEDFGNVDFGANTEIEAQASDAGVINPRDLVRAQLMLAERAGAEIRYEEVARIEPNAGDGVSIRTTQGNSFKVERVLIAAGGFSDLPLEGVGLQLDVQGRVVLLVESNQEAASAMPSLIAEDARGLALSEFYILPPVAYPDGKRFVKIGTAQFDHPLNSRADKISWFQGQGDVSGDIRALQTTIEALIPSIRDGKMRQLRCVITYTATGYPYLDWLGDRMAVAVGGCGQGAKSSDEIGRLAARLFDGEEQRYPVVTADSK</sequence>
<dbReference type="Pfam" id="PF01266">
    <property type="entry name" value="DAO"/>
    <property type="match status" value="1"/>
</dbReference>
<evidence type="ECO:0000256" key="3">
    <source>
        <dbReference type="ARBA" id="ARBA00022827"/>
    </source>
</evidence>
<reference evidence="6" key="1">
    <citation type="submission" date="2018-05" db="EMBL/GenBank/DDBJ databases">
        <authorList>
            <person name="Lanie J.A."/>
            <person name="Ng W.-L."/>
            <person name="Kazmierczak K.M."/>
            <person name="Andrzejewski T.M."/>
            <person name="Davidsen T.M."/>
            <person name="Wayne K.J."/>
            <person name="Tettelin H."/>
            <person name="Glass J.I."/>
            <person name="Rusch D."/>
            <person name="Podicherti R."/>
            <person name="Tsui H.-C.T."/>
            <person name="Winkler M.E."/>
        </authorList>
    </citation>
    <scope>NUCLEOTIDE SEQUENCE</scope>
</reference>
<evidence type="ECO:0000256" key="4">
    <source>
        <dbReference type="ARBA" id="ARBA00023002"/>
    </source>
</evidence>
<evidence type="ECO:0000256" key="2">
    <source>
        <dbReference type="ARBA" id="ARBA00022630"/>
    </source>
</evidence>
<dbReference type="SUPFAM" id="SSF51905">
    <property type="entry name" value="FAD/NAD(P)-binding domain"/>
    <property type="match status" value="1"/>
</dbReference>
<dbReference type="AlphaFoldDB" id="A0A381Q4V0"/>
<dbReference type="InterPro" id="IPR006076">
    <property type="entry name" value="FAD-dep_OxRdtase"/>
</dbReference>
<keyword evidence="4" id="KW-0560">Oxidoreductase</keyword>
<evidence type="ECO:0000259" key="5">
    <source>
        <dbReference type="Pfam" id="PF01266"/>
    </source>
</evidence>
<feature type="non-terminal residue" evidence="6">
    <location>
        <position position="1"/>
    </location>
</feature>
<feature type="domain" description="FAD dependent oxidoreductase" evidence="5">
    <location>
        <begin position="8"/>
        <end position="369"/>
    </location>
</feature>
<protein>
    <recommendedName>
        <fullName evidence="5">FAD dependent oxidoreductase domain-containing protein</fullName>
    </recommendedName>
</protein>
<dbReference type="PANTHER" id="PTHR10961:SF10">
    <property type="entry name" value="FAD DEPENDENT OXIDOREDUCTASE DOMAIN-CONTAINING PROTEIN"/>
    <property type="match status" value="1"/>
</dbReference>
<organism evidence="6">
    <name type="scientific">marine metagenome</name>
    <dbReference type="NCBI Taxonomy" id="408172"/>
    <lineage>
        <taxon>unclassified sequences</taxon>
        <taxon>metagenomes</taxon>
        <taxon>ecological metagenomes</taxon>
    </lineage>
</organism>
<accession>A0A381Q4V0</accession>
<evidence type="ECO:0000256" key="1">
    <source>
        <dbReference type="ARBA" id="ARBA00001974"/>
    </source>
</evidence>
<dbReference type="PANTHER" id="PTHR10961">
    <property type="entry name" value="PEROXISOMAL SARCOSINE OXIDASE"/>
    <property type="match status" value="1"/>
</dbReference>
<dbReference type="GO" id="GO:0050660">
    <property type="term" value="F:flavin adenine dinucleotide binding"/>
    <property type="evidence" value="ECO:0007669"/>
    <property type="project" value="InterPro"/>
</dbReference>
<keyword evidence="2" id="KW-0285">Flavoprotein</keyword>